<evidence type="ECO:0000313" key="3">
    <source>
        <dbReference type="EMBL" id="KOS07527.1"/>
    </source>
</evidence>
<gene>
    <name evidence="3" type="ORF">AM493_16850</name>
</gene>
<dbReference type="Gene3D" id="3.40.50.720">
    <property type="entry name" value="NAD(P)-binding Rossmann-like Domain"/>
    <property type="match status" value="1"/>
</dbReference>
<comment type="caution">
    <text evidence="3">The sequence shown here is derived from an EMBL/GenBank/DDBJ whole genome shotgun (WGS) entry which is preliminary data.</text>
</comment>
<name>A0A0M8MK75_9FLAO</name>
<dbReference type="AlphaFoldDB" id="A0A0M8MK75"/>
<dbReference type="OrthoDB" id="9798632at2"/>
<dbReference type="Proteomes" id="UP000037755">
    <property type="component" value="Unassembled WGS sequence"/>
</dbReference>
<dbReference type="PATRIC" id="fig|1202724.3.peg.3497"/>
<reference evidence="3 4" key="1">
    <citation type="submission" date="2015-08" db="EMBL/GenBank/DDBJ databases">
        <title>Whole genome sequence of Flavobacterium akiainvivens IK-1T, from decaying Wikstroemia oahuensis, an endemic Hawaiian shrub.</title>
        <authorList>
            <person name="Wan X."/>
            <person name="Hou S."/>
            <person name="Saito J."/>
            <person name="Donachie S."/>
        </authorList>
    </citation>
    <scope>NUCLEOTIDE SEQUENCE [LARGE SCALE GENOMIC DNA]</scope>
    <source>
        <strain evidence="3 4">IK-1</strain>
    </source>
</reference>
<comment type="subcellular location">
    <subcellularLocation>
        <location evidence="1">Membrane</location>
    </subcellularLocation>
</comment>
<dbReference type="STRING" id="1202724.AM493_16850"/>
<evidence type="ECO:0000313" key="4">
    <source>
        <dbReference type="Proteomes" id="UP000037755"/>
    </source>
</evidence>
<organism evidence="3 4">
    <name type="scientific">Flavobacterium akiainvivens</name>
    <dbReference type="NCBI Taxonomy" id="1202724"/>
    <lineage>
        <taxon>Bacteria</taxon>
        <taxon>Pseudomonadati</taxon>
        <taxon>Bacteroidota</taxon>
        <taxon>Flavobacteriia</taxon>
        <taxon>Flavobacteriales</taxon>
        <taxon>Flavobacteriaceae</taxon>
        <taxon>Flavobacterium</taxon>
    </lineage>
</organism>
<proteinExistence type="predicted"/>
<evidence type="ECO:0000256" key="1">
    <source>
        <dbReference type="ARBA" id="ARBA00004370"/>
    </source>
</evidence>
<accession>A0A0M8MK75</accession>
<dbReference type="Pfam" id="PF01370">
    <property type="entry name" value="Epimerase"/>
    <property type="match status" value="1"/>
</dbReference>
<evidence type="ECO:0000259" key="2">
    <source>
        <dbReference type="Pfam" id="PF01370"/>
    </source>
</evidence>
<dbReference type="SUPFAM" id="SSF51735">
    <property type="entry name" value="NAD(P)-binding Rossmann-fold domains"/>
    <property type="match status" value="1"/>
</dbReference>
<feature type="domain" description="NAD-dependent epimerase/dehydratase" evidence="2">
    <location>
        <begin position="5"/>
        <end position="104"/>
    </location>
</feature>
<protein>
    <recommendedName>
        <fullName evidence="2">NAD-dependent epimerase/dehydratase domain-containing protein</fullName>
    </recommendedName>
</protein>
<dbReference type="PANTHER" id="PTHR14097:SF8">
    <property type="entry name" value="NAD(P)-BINDING DOMAIN-CONTAINING PROTEIN"/>
    <property type="match status" value="1"/>
</dbReference>
<dbReference type="GO" id="GO:0016020">
    <property type="term" value="C:membrane"/>
    <property type="evidence" value="ECO:0007669"/>
    <property type="project" value="UniProtKB-SubCell"/>
</dbReference>
<keyword evidence="4" id="KW-1185">Reference proteome</keyword>
<sequence length="220" mass="23974">MGLKIILTGATGFVGEGVLLECLNNNNVDKILVIGRKGTGLTDSKIQELVVPNFFSLHGFEEQLKGYDAVFYCAGISSVGMQEAEYTKITVDTPLAFAHKLLEVNPDMVFCHVSGLGTDASEKGKVMWARVKGRAENELAKLPFKKVYNFRPGFMKPTAGQQNVKTFYRIMGAMSGLMKLLFPKISGTVAQVGQAMINSVTKGYDKQVLEVADIKNLAAQ</sequence>
<dbReference type="InterPro" id="IPR036291">
    <property type="entry name" value="NAD(P)-bd_dom_sf"/>
</dbReference>
<dbReference type="RefSeq" id="WP_054409199.1">
    <property type="nucleotide sequence ID" value="NZ_FOYA01000011.1"/>
</dbReference>
<dbReference type="EMBL" id="LIYD01000005">
    <property type="protein sequence ID" value="KOS07527.1"/>
    <property type="molecule type" value="Genomic_DNA"/>
</dbReference>
<dbReference type="InterPro" id="IPR001509">
    <property type="entry name" value="Epimerase_deHydtase"/>
</dbReference>
<dbReference type="PANTHER" id="PTHR14097">
    <property type="entry name" value="OXIDOREDUCTASE HTATIP2"/>
    <property type="match status" value="1"/>
</dbReference>